<evidence type="ECO:0000313" key="1">
    <source>
        <dbReference type="EMBL" id="GLR14001.1"/>
    </source>
</evidence>
<gene>
    <name evidence="1" type="ORF">GCM10007907_27910</name>
</gene>
<accession>A0ABQ5YG77</accession>
<reference evidence="2" key="1">
    <citation type="journal article" date="2019" name="Int. J. Syst. Evol. Microbiol.">
        <title>The Global Catalogue of Microorganisms (GCM) 10K type strain sequencing project: providing services to taxonomists for standard genome sequencing and annotation.</title>
        <authorList>
            <consortium name="The Broad Institute Genomics Platform"/>
            <consortium name="The Broad Institute Genome Sequencing Center for Infectious Disease"/>
            <person name="Wu L."/>
            <person name="Ma J."/>
        </authorList>
    </citation>
    <scope>NUCLEOTIDE SEQUENCE [LARGE SCALE GENOMIC DNA]</scope>
    <source>
        <strain evidence="2">NBRC 110044</strain>
    </source>
</reference>
<sequence>MDDYPYLVPPALGGVGTLSMVMSKRAFIARFPAMPDGISNKFAAITLYLNSDEYAQLLTPDQNQRIALRMQITTGMLFLQFSANVNYGMTEAARFINLMSLPYIPEPFRLTEAERVRIMLDPIQPDELP</sequence>
<dbReference type="EMBL" id="BSOG01000003">
    <property type="protein sequence ID" value="GLR14001.1"/>
    <property type="molecule type" value="Genomic_DNA"/>
</dbReference>
<name>A0ABQ5YG77_9NEIS</name>
<dbReference type="RefSeq" id="WP_284197094.1">
    <property type="nucleotide sequence ID" value="NZ_BSOG01000003.1"/>
</dbReference>
<evidence type="ECO:0000313" key="2">
    <source>
        <dbReference type="Proteomes" id="UP001156706"/>
    </source>
</evidence>
<dbReference type="Proteomes" id="UP001156706">
    <property type="component" value="Unassembled WGS sequence"/>
</dbReference>
<organism evidence="1 2">
    <name type="scientific">Chitinimonas prasina</name>
    <dbReference type="NCBI Taxonomy" id="1434937"/>
    <lineage>
        <taxon>Bacteria</taxon>
        <taxon>Pseudomonadati</taxon>
        <taxon>Pseudomonadota</taxon>
        <taxon>Betaproteobacteria</taxon>
        <taxon>Neisseriales</taxon>
        <taxon>Chitinibacteraceae</taxon>
        <taxon>Chitinimonas</taxon>
    </lineage>
</organism>
<protein>
    <submittedName>
        <fullName evidence="1">Uncharacterized protein</fullName>
    </submittedName>
</protein>
<comment type="caution">
    <text evidence="1">The sequence shown here is derived from an EMBL/GenBank/DDBJ whole genome shotgun (WGS) entry which is preliminary data.</text>
</comment>
<keyword evidence="2" id="KW-1185">Reference proteome</keyword>
<proteinExistence type="predicted"/>